<gene>
    <name evidence="1" type="ORF">SNAT2548_LOCUS34118</name>
</gene>
<reference evidence="1" key="1">
    <citation type="submission" date="2021-02" db="EMBL/GenBank/DDBJ databases">
        <authorList>
            <person name="Dougan E. K."/>
            <person name="Rhodes N."/>
            <person name="Thang M."/>
            <person name="Chan C."/>
        </authorList>
    </citation>
    <scope>NUCLEOTIDE SEQUENCE</scope>
</reference>
<sequence>MVFHLAAVSMRAADAPADGEEVQELALESGRLEDPQRMSDAGYCPREEVVRLWKEKSRMDALFDGGDKEAYWLARDEIYPEAGHRGSDRQPLGNRSGDKIEEIVTAVGKLEVLLDRCKEKGRLVFADVCGAPGAWSKYFFKLGAEARCVTRGFGFSLREGTNVLSCTWFPEARSPSKKAANTRLAELAKPLAALKSDPWALVLDAASLASSTALHGAGFRAGRIIVPNDSDAPFSSNSLSKATVIQGLSLKDFIMQNSKKDRSVGGYGPFTCVYCDFTECLYGSWRPPQELEEPGTPTVAYRSSPGQDLQALFRTGQLASGALLAVTLAHLRSNKKPEQWPQLRLLIGALAAEQGWCSVVVDRLEQRAVATEYWVLGEPDNVGLQQVLKKELSELARIQVAVLPLMTCLSAQRAYAGDNFVELWGADGSGNVCLPENVSHAAAEVGREADVVMADGGFLVLKGSNGEHMENYQEIVSGSILLAEAWL</sequence>
<organism evidence="1 2">
    <name type="scientific">Symbiodinium natans</name>
    <dbReference type="NCBI Taxonomy" id="878477"/>
    <lineage>
        <taxon>Eukaryota</taxon>
        <taxon>Sar</taxon>
        <taxon>Alveolata</taxon>
        <taxon>Dinophyceae</taxon>
        <taxon>Suessiales</taxon>
        <taxon>Symbiodiniaceae</taxon>
        <taxon>Symbiodinium</taxon>
    </lineage>
</organism>
<dbReference type="AlphaFoldDB" id="A0A812V366"/>
<dbReference type="OrthoDB" id="10251234at2759"/>
<evidence type="ECO:0000313" key="2">
    <source>
        <dbReference type="Proteomes" id="UP000604046"/>
    </source>
</evidence>
<dbReference type="Proteomes" id="UP000604046">
    <property type="component" value="Unassembled WGS sequence"/>
</dbReference>
<comment type="caution">
    <text evidence="1">The sequence shown here is derived from an EMBL/GenBank/DDBJ whole genome shotgun (WGS) entry which is preliminary data.</text>
</comment>
<dbReference type="Gene3D" id="3.40.50.12760">
    <property type="match status" value="2"/>
</dbReference>
<proteinExistence type="predicted"/>
<protein>
    <recommendedName>
        <fullName evidence="3">Cap-specific mRNA (nucleoside-2'-O-)-methyltransferase 1</fullName>
    </recommendedName>
</protein>
<name>A0A812V366_9DINO</name>
<evidence type="ECO:0008006" key="3">
    <source>
        <dbReference type="Google" id="ProtNLM"/>
    </source>
</evidence>
<keyword evidence="2" id="KW-1185">Reference proteome</keyword>
<evidence type="ECO:0000313" key="1">
    <source>
        <dbReference type="EMBL" id="CAE7599587.1"/>
    </source>
</evidence>
<dbReference type="EMBL" id="CAJNDS010002793">
    <property type="protein sequence ID" value="CAE7599587.1"/>
    <property type="molecule type" value="Genomic_DNA"/>
</dbReference>
<accession>A0A812V366</accession>